<dbReference type="EMBL" id="JAPWTJ010000094">
    <property type="protein sequence ID" value="KAJ8983119.1"/>
    <property type="molecule type" value="Genomic_DNA"/>
</dbReference>
<dbReference type="PROSITE" id="PS50304">
    <property type="entry name" value="TUDOR"/>
    <property type="match status" value="1"/>
</dbReference>
<evidence type="ECO:0000313" key="3">
    <source>
        <dbReference type="Proteomes" id="UP001162164"/>
    </source>
</evidence>
<dbReference type="Proteomes" id="UP001162164">
    <property type="component" value="Unassembled WGS sequence"/>
</dbReference>
<dbReference type="Gene3D" id="2.30.30.140">
    <property type="match status" value="1"/>
</dbReference>
<gene>
    <name evidence="2" type="ORF">NQ317_001863</name>
</gene>
<sequence length="134" mass="15112">MIGSTEDIISHFEAITGLEVEDNVPYKSEELEMCLVLFKGPDDDEANWFRATVLSVEDDGYEVVFIDFGNQEKVKRSDLIGIPHKPEIVKHLKELLPEGEQVDVIVKGLGANGHHKYQIEIPSLYKALKVEGLY</sequence>
<dbReference type="Pfam" id="PF00567">
    <property type="entry name" value="TUDOR"/>
    <property type="match status" value="1"/>
</dbReference>
<dbReference type="CDD" id="cd20379">
    <property type="entry name" value="Tudor_dTUD-like"/>
    <property type="match status" value="1"/>
</dbReference>
<accession>A0ABQ9JYE8</accession>
<organism evidence="2 3">
    <name type="scientific">Molorchus minor</name>
    <dbReference type="NCBI Taxonomy" id="1323400"/>
    <lineage>
        <taxon>Eukaryota</taxon>
        <taxon>Metazoa</taxon>
        <taxon>Ecdysozoa</taxon>
        <taxon>Arthropoda</taxon>
        <taxon>Hexapoda</taxon>
        <taxon>Insecta</taxon>
        <taxon>Pterygota</taxon>
        <taxon>Neoptera</taxon>
        <taxon>Endopterygota</taxon>
        <taxon>Coleoptera</taxon>
        <taxon>Polyphaga</taxon>
        <taxon>Cucujiformia</taxon>
        <taxon>Chrysomeloidea</taxon>
        <taxon>Cerambycidae</taxon>
        <taxon>Lamiinae</taxon>
        <taxon>Monochamini</taxon>
        <taxon>Molorchus</taxon>
    </lineage>
</organism>
<dbReference type="InterPro" id="IPR002999">
    <property type="entry name" value="Tudor"/>
</dbReference>
<dbReference type="SUPFAM" id="SSF63748">
    <property type="entry name" value="Tudor/PWWP/MBT"/>
    <property type="match status" value="1"/>
</dbReference>
<proteinExistence type="predicted"/>
<comment type="caution">
    <text evidence="2">The sequence shown here is derived from an EMBL/GenBank/DDBJ whole genome shotgun (WGS) entry which is preliminary data.</text>
</comment>
<dbReference type="SMART" id="SM00333">
    <property type="entry name" value="TUDOR"/>
    <property type="match status" value="1"/>
</dbReference>
<feature type="domain" description="Tudor" evidence="1">
    <location>
        <begin position="27"/>
        <end position="89"/>
    </location>
</feature>
<reference evidence="2" key="1">
    <citation type="journal article" date="2023" name="Insect Mol. Biol.">
        <title>Genome sequencing provides insights into the evolution of gene families encoding plant cell wall-degrading enzymes in longhorned beetles.</title>
        <authorList>
            <person name="Shin N.R."/>
            <person name="Okamura Y."/>
            <person name="Kirsch R."/>
            <person name="Pauchet Y."/>
        </authorList>
    </citation>
    <scope>NUCLEOTIDE SEQUENCE</scope>
    <source>
        <strain evidence="2">MMC_N1</strain>
    </source>
</reference>
<keyword evidence="3" id="KW-1185">Reference proteome</keyword>
<name>A0ABQ9JYE8_9CUCU</name>
<protein>
    <recommendedName>
        <fullName evidence="1">Tudor domain-containing protein</fullName>
    </recommendedName>
</protein>
<evidence type="ECO:0000259" key="1">
    <source>
        <dbReference type="PROSITE" id="PS50304"/>
    </source>
</evidence>
<evidence type="ECO:0000313" key="2">
    <source>
        <dbReference type="EMBL" id="KAJ8983119.1"/>
    </source>
</evidence>